<sequence length="122" mass="14086">MSENDLNELENESSQEFEYEKRQYGAGDAGGMMYIDGMEDNYDYYESQASRQSRMKQRAKPFGRLPIHPNKRLSVLEKNLDDNVATPDNVVVFDKKKNAIYSVYGYTTTVGFGDPELQHKRN</sequence>
<evidence type="ECO:0000313" key="2">
    <source>
        <dbReference type="Proteomes" id="UP000324800"/>
    </source>
</evidence>
<dbReference type="Proteomes" id="UP000324800">
    <property type="component" value="Unassembled WGS sequence"/>
</dbReference>
<gene>
    <name evidence="1" type="ORF">EZS28_000556</name>
</gene>
<organism evidence="1 2">
    <name type="scientific">Streblomastix strix</name>
    <dbReference type="NCBI Taxonomy" id="222440"/>
    <lineage>
        <taxon>Eukaryota</taxon>
        <taxon>Metamonada</taxon>
        <taxon>Preaxostyla</taxon>
        <taxon>Oxymonadida</taxon>
        <taxon>Streblomastigidae</taxon>
        <taxon>Streblomastix</taxon>
    </lineage>
</organism>
<dbReference type="EMBL" id="SNRW01000046">
    <property type="protein sequence ID" value="KAA6403918.1"/>
    <property type="molecule type" value="Genomic_DNA"/>
</dbReference>
<reference evidence="1 2" key="1">
    <citation type="submission" date="2019-03" db="EMBL/GenBank/DDBJ databases">
        <title>Single cell metagenomics reveals metabolic interactions within the superorganism composed of flagellate Streblomastix strix and complex community of Bacteroidetes bacteria on its surface.</title>
        <authorList>
            <person name="Treitli S.C."/>
            <person name="Kolisko M."/>
            <person name="Husnik F."/>
            <person name="Keeling P."/>
            <person name="Hampl V."/>
        </authorList>
    </citation>
    <scope>NUCLEOTIDE SEQUENCE [LARGE SCALE GENOMIC DNA]</scope>
    <source>
        <strain evidence="1">ST1C</strain>
    </source>
</reference>
<proteinExistence type="predicted"/>
<dbReference type="AlphaFoldDB" id="A0A5J4X9G7"/>
<accession>A0A5J4X9G7</accession>
<protein>
    <submittedName>
        <fullName evidence="1">Uncharacterized protein</fullName>
    </submittedName>
</protein>
<evidence type="ECO:0000313" key="1">
    <source>
        <dbReference type="EMBL" id="KAA6403918.1"/>
    </source>
</evidence>
<name>A0A5J4X9G7_9EUKA</name>
<comment type="caution">
    <text evidence="1">The sequence shown here is derived from an EMBL/GenBank/DDBJ whole genome shotgun (WGS) entry which is preliminary data.</text>
</comment>